<dbReference type="PROSITE" id="PS50893">
    <property type="entry name" value="ABC_TRANSPORTER_2"/>
    <property type="match status" value="1"/>
</dbReference>
<evidence type="ECO:0000256" key="1">
    <source>
        <dbReference type="ARBA" id="ARBA00005417"/>
    </source>
</evidence>
<reference evidence="6 7" key="1">
    <citation type="journal article" date="2013" name="Int. J. Syst. Evol. Microbiol.">
        <title>Marinoscillum luteum sp. nov., isolated from marine sediment.</title>
        <authorList>
            <person name="Cha I.T."/>
            <person name="Park S.J."/>
            <person name="Kim S.J."/>
            <person name="Kim J.G."/>
            <person name="Jung M.Y."/>
            <person name="Shin K.S."/>
            <person name="Kwon K.K."/>
            <person name="Yang S.H."/>
            <person name="Seo Y.S."/>
            <person name="Rhee S.K."/>
        </authorList>
    </citation>
    <scope>NUCLEOTIDE SEQUENCE [LARGE SCALE GENOMIC DNA]</scope>
    <source>
        <strain evidence="6 7">KCTC 23939</strain>
    </source>
</reference>
<dbReference type="InterPro" id="IPR003439">
    <property type="entry name" value="ABC_transporter-like_ATP-bd"/>
</dbReference>
<accession>A0ABW7NC52</accession>
<organism evidence="6 7">
    <name type="scientific">Marinoscillum luteum</name>
    <dbReference type="NCBI Taxonomy" id="861051"/>
    <lineage>
        <taxon>Bacteria</taxon>
        <taxon>Pseudomonadati</taxon>
        <taxon>Bacteroidota</taxon>
        <taxon>Cytophagia</taxon>
        <taxon>Cytophagales</taxon>
        <taxon>Reichenbachiellaceae</taxon>
        <taxon>Marinoscillum</taxon>
    </lineage>
</organism>
<evidence type="ECO:0000313" key="7">
    <source>
        <dbReference type="Proteomes" id="UP001610063"/>
    </source>
</evidence>
<dbReference type="EMBL" id="JBIPKE010000017">
    <property type="protein sequence ID" value="MFH6984064.1"/>
    <property type="molecule type" value="Genomic_DNA"/>
</dbReference>
<evidence type="ECO:0000313" key="6">
    <source>
        <dbReference type="EMBL" id="MFH6984064.1"/>
    </source>
</evidence>
<comment type="caution">
    <text evidence="6">The sequence shown here is derived from an EMBL/GenBank/DDBJ whole genome shotgun (WGS) entry which is preliminary data.</text>
</comment>
<gene>
    <name evidence="6" type="ORF">ACHKAR_11480</name>
</gene>
<feature type="domain" description="ABC transporter" evidence="5">
    <location>
        <begin position="5"/>
        <end position="228"/>
    </location>
</feature>
<comment type="similarity">
    <text evidence="1">Belongs to the ABC transporter superfamily.</text>
</comment>
<dbReference type="InterPro" id="IPR017871">
    <property type="entry name" value="ABC_transporter-like_CS"/>
</dbReference>
<protein>
    <submittedName>
        <fullName evidence="6">ABC transporter ATP-binding protein</fullName>
    </submittedName>
</protein>
<dbReference type="Proteomes" id="UP001610063">
    <property type="component" value="Unassembled WGS sequence"/>
</dbReference>
<evidence type="ECO:0000256" key="4">
    <source>
        <dbReference type="ARBA" id="ARBA00022840"/>
    </source>
</evidence>
<dbReference type="Pfam" id="PF00005">
    <property type="entry name" value="ABC_tran"/>
    <property type="match status" value="1"/>
</dbReference>
<dbReference type="SMART" id="SM00382">
    <property type="entry name" value="AAA"/>
    <property type="match status" value="1"/>
</dbReference>
<dbReference type="SUPFAM" id="SSF52540">
    <property type="entry name" value="P-loop containing nucleoside triphosphate hydrolases"/>
    <property type="match status" value="1"/>
</dbReference>
<dbReference type="InterPro" id="IPR003593">
    <property type="entry name" value="AAA+_ATPase"/>
</dbReference>
<dbReference type="RefSeq" id="WP_395417495.1">
    <property type="nucleotide sequence ID" value="NZ_JBIPKE010000017.1"/>
</dbReference>
<proteinExistence type="inferred from homology"/>
<keyword evidence="4 6" id="KW-0067">ATP-binding</keyword>
<dbReference type="PROSITE" id="PS00211">
    <property type="entry name" value="ABC_TRANSPORTER_1"/>
    <property type="match status" value="1"/>
</dbReference>
<keyword evidence="2" id="KW-0813">Transport</keyword>
<dbReference type="InterPro" id="IPR027417">
    <property type="entry name" value="P-loop_NTPase"/>
</dbReference>
<dbReference type="PANTHER" id="PTHR43335:SF2">
    <property type="entry name" value="ABC TRANSPORTER, ATP-BINDING PROTEIN"/>
    <property type="match status" value="1"/>
</dbReference>
<dbReference type="GO" id="GO:0005524">
    <property type="term" value="F:ATP binding"/>
    <property type="evidence" value="ECO:0007669"/>
    <property type="project" value="UniProtKB-KW"/>
</dbReference>
<evidence type="ECO:0000256" key="3">
    <source>
        <dbReference type="ARBA" id="ARBA00022741"/>
    </source>
</evidence>
<name>A0ABW7NC52_9BACT</name>
<keyword evidence="7" id="KW-1185">Reference proteome</keyword>
<dbReference type="PANTHER" id="PTHR43335">
    <property type="entry name" value="ABC TRANSPORTER, ATP-BINDING PROTEIN"/>
    <property type="match status" value="1"/>
</dbReference>
<sequence length="297" mass="32889">MSNTLEISGLTKLFGKFVAVSDLNLTIEEGQVYGILGPNGSGKTTTLGMILDVVAPTSGHYKWFGGMSPIDARKQIGAILETPCFYPYLTAVQNLRITAHIKQCPDSRIEQVLEQVGLYERKDDRFKNYSLGMKQRLSIAAALLADPPVLILDEPTNGLDPQGIAEIRQLIHHIAAEGKTIIMASHLLDEVQKVCTHFCVLRRGHKLHEGSVDEILGETNEIEVVAEDLEKLEALLAGNTHITKVTRANGQLTLTVTDQIKSADINQYCFEQGITLKKLLTKTRSLEQEFLKILKEK</sequence>
<evidence type="ECO:0000259" key="5">
    <source>
        <dbReference type="PROSITE" id="PS50893"/>
    </source>
</evidence>
<keyword evidence="3" id="KW-0547">Nucleotide-binding</keyword>
<dbReference type="Gene3D" id="3.40.50.300">
    <property type="entry name" value="P-loop containing nucleotide triphosphate hydrolases"/>
    <property type="match status" value="1"/>
</dbReference>
<evidence type="ECO:0000256" key="2">
    <source>
        <dbReference type="ARBA" id="ARBA00022448"/>
    </source>
</evidence>